<dbReference type="Proteomes" id="UP001161247">
    <property type="component" value="Chromosome 6"/>
</dbReference>
<accession>A0AAV1DLN8</accession>
<dbReference type="PANTHER" id="PTHR11926">
    <property type="entry name" value="GLUCOSYL/GLUCURONOSYL TRANSFERASES"/>
    <property type="match status" value="1"/>
</dbReference>
<gene>
    <name evidence="2" type="ORF">OLC1_LOCUS16797</name>
</gene>
<dbReference type="PANTHER" id="PTHR11926:SF1498">
    <property type="entry name" value="GLYCOSYLTRANSFERASE"/>
    <property type="match status" value="1"/>
</dbReference>
<keyword evidence="3" id="KW-1185">Reference proteome</keyword>
<dbReference type="GO" id="GO:0080044">
    <property type="term" value="F:quercetin 7-O-glucosyltransferase activity"/>
    <property type="evidence" value="ECO:0007669"/>
    <property type="project" value="TreeGrafter"/>
</dbReference>
<name>A0AAV1DLN8_OLDCO</name>
<reference evidence="2" key="1">
    <citation type="submission" date="2023-03" db="EMBL/GenBank/DDBJ databases">
        <authorList>
            <person name="Julca I."/>
        </authorList>
    </citation>
    <scope>NUCLEOTIDE SEQUENCE</scope>
</reference>
<dbReference type="Gene3D" id="3.40.50.2000">
    <property type="entry name" value="Glycogen Phosphorylase B"/>
    <property type="match status" value="2"/>
</dbReference>
<dbReference type="SUPFAM" id="SSF53756">
    <property type="entry name" value="UDP-Glycosyltransferase/glycogen phosphorylase"/>
    <property type="match status" value="1"/>
</dbReference>
<comment type="similarity">
    <text evidence="1">Belongs to the UDP-glycosyltransferase family.</text>
</comment>
<proteinExistence type="inferred from homology"/>
<dbReference type="GO" id="GO:0080043">
    <property type="term" value="F:quercetin 3-O-glucosyltransferase activity"/>
    <property type="evidence" value="ECO:0007669"/>
    <property type="project" value="TreeGrafter"/>
</dbReference>
<evidence type="ECO:0000313" key="3">
    <source>
        <dbReference type="Proteomes" id="UP001161247"/>
    </source>
</evidence>
<dbReference type="AlphaFoldDB" id="A0AAV1DLN8"/>
<evidence type="ECO:0000256" key="1">
    <source>
        <dbReference type="ARBA" id="ARBA00009995"/>
    </source>
</evidence>
<dbReference type="EMBL" id="OX459123">
    <property type="protein sequence ID" value="CAI9108780.1"/>
    <property type="molecule type" value="Genomic_DNA"/>
</dbReference>
<evidence type="ECO:0000313" key="2">
    <source>
        <dbReference type="EMBL" id="CAI9108780.1"/>
    </source>
</evidence>
<sequence>MANLHLIVNQQEPNLDQFFFIPFTLLQLKRLHFFSSTDNHKDTIDYILGVKAIEPSDLMSYLQADGIWPVVHQEIYKAFEDVKRADMIICNTIQELESENISALHENQPTYAIEPIFPYGFTKSSATMSLWAESDCTQWLNDKPTGSVILYQIELIVGNH</sequence>
<organism evidence="2 3">
    <name type="scientific">Oldenlandia corymbosa var. corymbosa</name>
    <dbReference type="NCBI Taxonomy" id="529605"/>
    <lineage>
        <taxon>Eukaryota</taxon>
        <taxon>Viridiplantae</taxon>
        <taxon>Streptophyta</taxon>
        <taxon>Embryophyta</taxon>
        <taxon>Tracheophyta</taxon>
        <taxon>Spermatophyta</taxon>
        <taxon>Magnoliopsida</taxon>
        <taxon>eudicotyledons</taxon>
        <taxon>Gunneridae</taxon>
        <taxon>Pentapetalae</taxon>
        <taxon>asterids</taxon>
        <taxon>lamiids</taxon>
        <taxon>Gentianales</taxon>
        <taxon>Rubiaceae</taxon>
        <taxon>Rubioideae</taxon>
        <taxon>Spermacoceae</taxon>
        <taxon>Hedyotis-Oldenlandia complex</taxon>
        <taxon>Oldenlandia</taxon>
    </lineage>
</organism>
<protein>
    <submittedName>
        <fullName evidence="2">OLC1v1008463C1</fullName>
    </submittedName>
</protein>